<dbReference type="InterPro" id="IPR036111">
    <property type="entry name" value="Mal/L-sulfo/L-lacto_DH-like_sf"/>
</dbReference>
<dbReference type="PANTHER" id="PTHR11091">
    <property type="entry name" value="OXIDOREDUCTASE-RELATED"/>
    <property type="match status" value="1"/>
</dbReference>
<dbReference type="InterPro" id="IPR003767">
    <property type="entry name" value="Malate/L-lactate_DH-like"/>
</dbReference>
<keyword evidence="2" id="KW-0560">Oxidoreductase</keyword>
<dbReference type="Proteomes" id="UP000294664">
    <property type="component" value="Unassembled WGS sequence"/>
</dbReference>
<comment type="similarity">
    <text evidence="1">Belongs to the LDH2/MDH2 oxidoreductase family.</text>
</comment>
<dbReference type="RefSeq" id="WP_132030147.1">
    <property type="nucleotide sequence ID" value="NZ_SMAI01000002.1"/>
</dbReference>
<dbReference type="InterPro" id="IPR043144">
    <property type="entry name" value="Mal/L-sulf/L-lact_DH-like_ah"/>
</dbReference>
<name>A0A4R3M5Z1_9HYPH</name>
<dbReference type="SUPFAM" id="SSF89733">
    <property type="entry name" value="L-sulfolactate dehydrogenase-like"/>
    <property type="match status" value="1"/>
</dbReference>
<reference evidence="3 4" key="1">
    <citation type="submission" date="2019-03" db="EMBL/GenBank/DDBJ databases">
        <title>Genomic Encyclopedia of Type Strains, Phase IV (KMG-IV): sequencing the most valuable type-strain genomes for metagenomic binning, comparative biology and taxonomic classification.</title>
        <authorList>
            <person name="Goeker M."/>
        </authorList>
    </citation>
    <scope>NUCLEOTIDE SEQUENCE [LARGE SCALE GENOMIC DNA]</scope>
    <source>
        <strain evidence="3 4">DSM 9035</strain>
    </source>
</reference>
<evidence type="ECO:0000256" key="1">
    <source>
        <dbReference type="ARBA" id="ARBA00006056"/>
    </source>
</evidence>
<dbReference type="EMBL" id="SMAI01000002">
    <property type="protein sequence ID" value="TCT06665.1"/>
    <property type="molecule type" value="Genomic_DNA"/>
</dbReference>
<protein>
    <submittedName>
        <fullName evidence="3">Ureidoglycolate dehydrogenase (NAD+)</fullName>
    </submittedName>
</protein>
<proteinExistence type="inferred from homology"/>
<evidence type="ECO:0000256" key="2">
    <source>
        <dbReference type="ARBA" id="ARBA00023002"/>
    </source>
</evidence>
<dbReference type="Pfam" id="PF02615">
    <property type="entry name" value="Ldh_2"/>
    <property type="match status" value="1"/>
</dbReference>
<dbReference type="InterPro" id="IPR043143">
    <property type="entry name" value="Mal/L-sulf/L-lact_DH-like_NADP"/>
</dbReference>
<dbReference type="OrthoDB" id="9811519at2"/>
<dbReference type="GO" id="GO:0016491">
    <property type="term" value="F:oxidoreductase activity"/>
    <property type="evidence" value="ECO:0007669"/>
    <property type="project" value="UniProtKB-KW"/>
</dbReference>
<dbReference type="PANTHER" id="PTHR11091:SF0">
    <property type="entry name" value="MALATE DEHYDROGENASE"/>
    <property type="match status" value="1"/>
</dbReference>
<dbReference type="AlphaFoldDB" id="A0A4R3M5Z1"/>
<dbReference type="Gene3D" id="3.30.1370.60">
    <property type="entry name" value="Hypothetical oxidoreductase yiak, domain 2"/>
    <property type="match status" value="1"/>
</dbReference>
<gene>
    <name evidence="3" type="ORF">EDC64_102144</name>
</gene>
<accession>A0A4R3M5Z1</accession>
<sequence length="346" mass="35580">MTDTPSPAKGGAPLRDPAHLHALVVRIFTRLGSSAADAATLADMLIWSHLTGRDGHGVVRVPWYAQMARSGELDPKGQLTVERELPATLLLDANRAAGPIAMVAATDRAVARARTQGGCFAMVRRTTHTGAIGYYALRAAEAGLAALVICSGKPIMAYHGAKVASLPTGPIAIAVPGGPSGPLLLDMATSIASFGRLRQLAARDAEIPEGWALDKDGQPTTRARDGVIPLPLGGPKGSGLALMFEALTGMLSGAPVLVPTLADPDGPGRGSSALIMVMDPAAFGAPEAFADEVEALRAAIKALPRQDGVEDILLPGERSKALMATRLREGVPVPDALMADLAALAG</sequence>
<evidence type="ECO:0000313" key="3">
    <source>
        <dbReference type="EMBL" id="TCT06665.1"/>
    </source>
</evidence>
<evidence type="ECO:0000313" key="4">
    <source>
        <dbReference type="Proteomes" id="UP000294664"/>
    </source>
</evidence>
<organism evidence="3 4">
    <name type="scientific">Aquabacter spiritensis</name>
    <dbReference type="NCBI Taxonomy" id="933073"/>
    <lineage>
        <taxon>Bacteria</taxon>
        <taxon>Pseudomonadati</taxon>
        <taxon>Pseudomonadota</taxon>
        <taxon>Alphaproteobacteria</taxon>
        <taxon>Hyphomicrobiales</taxon>
        <taxon>Xanthobacteraceae</taxon>
        <taxon>Aquabacter</taxon>
    </lineage>
</organism>
<comment type="caution">
    <text evidence="3">The sequence shown here is derived from an EMBL/GenBank/DDBJ whole genome shotgun (WGS) entry which is preliminary data.</text>
</comment>
<dbReference type="Gene3D" id="1.10.1530.10">
    <property type="match status" value="1"/>
</dbReference>
<keyword evidence="4" id="KW-1185">Reference proteome</keyword>